<dbReference type="Proteomes" id="UP000280726">
    <property type="component" value="Unassembled WGS sequence"/>
</dbReference>
<sequence>MSGHLFVIHGDLRKLACDGIAIPCDDRFNITDVWSDFLPGNLPRVPGTGWLRLPHPSTGTAVALPDSDGRRVTAVATVHDDMTITSMVQRMLDGVTELAGGLEARGGRDRPLLGVPMIGTGAGGLHHQRGEVIDVYLPALATAARDHGFDIALVVQDRRDVAAVQARRTDEQWAALPEHLEAEADRLGTMAAKGQLSLFIGAGVSKPVGLPDWQTLLRILAERAQLPTDWPDDADPLDVATSIAEKLEIEAELGKILGTPRHGIGHALLAGLRPREMVTTNFDPCMEHALESVLGEEGFRVMTRRLADGALPWLLKLHGDIARPGSVVLTRAHYDAHAEEYKALAGVVQSLMLTSHLLFVGFSMTDRDFLDMAAAVARVRADAEPDGASSRPTAGTVLPLIRKTDQEFQLEGDLTFLPMAETGSVAEAARTLEVFLDRLSWTAARTHSLSAEYLLDERYLSGLSPADRALRDALIEFERTISPAARSSVGWDKIRETLEALGAKSR</sequence>
<name>A0A3N4ZAT3_9MICO</name>
<dbReference type="Pfam" id="PF13289">
    <property type="entry name" value="SIR2_2"/>
    <property type="match status" value="1"/>
</dbReference>
<accession>A0A3N4ZAT3</accession>
<dbReference type="SUPFAM" id="SSF52467">
    <property type="entry name" value="DHS-like NAD/FAD-binding domain"/>
    <property type="match status" value="1"/>
</dbReference>
<dbReference type="InterPro" id="IPR029035">
    <property type="entry name" value="DHS-like_NAD/FAD-binding_dom"/>
</dbReference>
<reference evidence="1 2" key="1">
    <citation type="submission" date="2018-11" db="EMBL/GenBank/DDBJ databases">
        <title>Sequencing the genomes of 1000 actinobacteria strains.</title>
        <authorList>
            <person name="Klenk H.-P."/>
        </authorList>
    </citation>
    <scope>NUCLEOTIDE SEQUENCE [LARGE SCALE GENOMIC DNA]</scope>
    <source>
        <strain evidence="1 2">DSM 14418</strain>
    </source>
</reference>
<organism evidence="1 2">
    <name type="scientific">Georgenia muralis</name>
    <dbReference type="NCBI Taxonomy" id="154117"/>
    <lineage>
        <taxon>Bacteria</taxon>
        <taxon>Bacillati</taxon>
        <taxon>Actinomycetota</taxon>
        <taxon>Actinomycetes</taxon>
        <taxon>Micrococcales</taxon>
        <taxon>Bogoriellaceae</taxon>
        <taxon>Georgenia</taxon>
    </lineage>
</organism>
<keyword evidence="2" id="KW-1185">Reference proteome</keyword>
<evidence type="ECO:0000313" key="1">
    <source>
        <dbReference type="EMBL" id="RPF29046.1"/>
    </source>
</evidence>
<dbReference type="EMBL" id="RKRA01000001">
    <property type="protein sequence ID" value="RPF29046.1"/>
    <property type="molecule type" value="Genomic_DNA"/>
</dbReference>
<gene>
    <name evidence="1" type="ORF">EDD32_3601</name>
</gene>
<comment type="caution">
    <text evidence="1">The sequence shown here is derived from an EMBL/GenBank/DDBJ whole genome shotgun (WGS) entry which is preliminary data.</text>
</comment>
<proteinExistence type="predicted"/>
<dbReference type="AlphaFoldDB" id="A0A3N4ZAT3"/>
<dbReference type="RefSeq" id="WP_123919709.1">
    <property type="nucleotide sequence ID" value="NZ_RKRA01000001.1"/>
</dbReference>
<protein>
    <submittedName>
        <fullName evidence="1">SIR2-like protein</fullName>
    </submittedName>
</protein>
<dbReference type="OrthoDB" id="5241047at2"/>
<evidence type="ECO:0000313" key="2">
    <source>
        <dbReference type="Proteomes" id="UP000280726"/>
    </source>
</evidence>